<evidence type="ECO:0000256" key="6">
    <source>
        <dbReference type="ARBA" id="ARBA00022723"/>
    </source>
</evidence>
<dbReference type="GO" id="GO:0005829">
    <property type="term" value="C:cytosol"/>
    <property type="evidence" value="ECO:0007669"/>
    <property type="project" value="TreeGrafter"/>
</dbReference>
<dbReference type="InterPro" id="IPR039261">
    <property type="entry name" value="FNR_nucleotide-bd"/>
</dbReference>
<dbReference type="InterPro" id="IPR017938">
    <property type="entry name" value="Riboflavin_synthase-like_b-brl"/>
</dbReference>
<comment type="similarity">
    <text evidence="1 14">In the N-terminal section; belongs to the cytochrome P450 family.</text>
</comment>
<dbReference type="InterPro" id="IPR036396">
    <property type="entry name" value="Cyt_P450_sf"/>
</dbReference>
<accession>A0A4Y6UQ61</accession>
<keyword evidence="9 14" id="KW-0560">Oxidoreductase</keyword>
<dbReference type="GO" id="GO:0070330">
    <property type="term" value="F:aromatase activity"/>
    <property type="evidence" value="ECO:0007669"/>
    <property type="project" value="UniProtKB-UniRule"/>
</dbReference>
<dbReference type="Pfam" id="PF00667">
    <property type="entry name" value="FAD_binding_1"/>
    <property type="match status" value="1"/>
</dbReference>
<gene>
    <name evidence="18" type="ORF">FFV09_02160</name>
</gene>
<keyword evidence="4 14" id="KW-0285">Flavoprotein</keyword>
<evidence type="ECO:0000256" key="7">
    <source>
        <dbReference type="ARBA" id="ARBA00022827"/>
    </source>
</evidence>
<dbReference type="GO" id="GO:0020037">
    <property type="term" value="F:heme binding"/>
    <property type="evidence" value="ECO:0007669"/>
    <property type="project" value="UniProtKB-UniRule"/>
</dbReference>
<comment type="catalytic activity">
    <reaction evidence="12 14">
        <text>2 oxidized [cytochrome P450] + NADPH = 2 reduced [cytochrome P450] + NADP(+) + H(+)</text>
        <dbReference type="Rhea" id="RHEA:24040"/>
        <dbReference type="Rhea" id="RHEA-COMP:14627"/>
        <dbReference type="Rhea" id="RHEA-COMP:14628"/>
        <dbReference type="ChEBI" id="CHEBI:15378"/>
        <dbReference type="ChEBI" id="CHEBI:55376"/>
        <dbReference type="ChEBI" id="CHEBI:57783"/>
        <dbReference type="ChEBI" id="CHEBI:58349"/>
        <dbReference type="ChEBI" id="CHEBI:60344"/>
        <dbReference type="EC" id="1.6.2.4"/>
    </reaction>
</comment>
<keyword evidence="2 14" id="KW-0813">Transport</keyword>
<evidence type="ECO:0000313" key="18">
    <source>
        <dbReference type="EMBL" id="QDH19773.1"/>
    </source>
</evidence>
<evidence type="ECO:0000256" key="5">
    <source>
        <dbReference type="ARBA" id="ARBA00022643"/>
    </source>
</evidence>
<evidence type="ECO:0000256" key="13">
    <source>
        <dbReference type="ARBA" id="ARBA00052219"/>
    </source>
</evidence>
<dbReference type="GO" id="GO:0010181">
    <property type="term" value="F:FMN binding"/>
    <property type="evidence" value="ECO:0007669"/>
    <property type="project" value="UniProtKB-UniRule"/>
</dbReference>
<keyword evidence="8 14" id="KW-0521">NADP</keyword>
<dbReference type="Pfam" id="PF00258">
    <property type="entry name" value="Flavodoxin_1"/>
    <property type="match status" value="1"/>
</dbReference>
<keyword evidence="7 14" id="KW-0274">FAD</keyword>
<dbReference type="CDD" id="cd11068">
    <property type="entry name" value="CYP120A1"/>
    <property type="match status" value="1"/>
</dbReference>
<dbReference type="InterPro" id="IPR001128">
    <property type="entry name" value="Cyt_P450"/>
</dbReference>
<dbReference type="InterPro" id="IPR001709">
    <property type="entry name" value="Flavoprot_Pyr_Nucl_cyt_Rdtase"/>
</dbReference>
<dbReference type="PRINTS" id="PR00369">
    <property type="entry name" value="FLAVODOXIN"/>
</dbReference>
<evidence type="ECO:0000256" key="14">
    <source>
        <dbReference type="PIRNR" id="PIRNR000209"/>
    </source>
</evidence>
<dbReference type="SUPFAM" id="SSF48264">
    <property type="entry name" value="Cytochrome P450"/>
    <property type="match status" value="1"/>
</dbReference>
<dbReference type="FunFam" id="1.10.630.10:FF:000040">
    <property type="entry name" value="Bifunctional cytochrome P450/NADPH--P450 reductase"/>
    <property type="match status" value="1"/>
</dbReference>
<reference evidence="18 19" key="1">
    <citation type="submission" date="2019-06" db="EMBL/GenBank/DDBJ databases">
        <title>Saccharibacillus brassicae sp. nov., an endophytic bacterium isolated from Chinese cabbage seeds (Brassica pekinensis).</title>
        <authorList>
            <person name="Jiang L."/>
            <person name="Lee J."/>
            <person name="Kim S.W."/>
        </authorList>
    </citation>
    <scope>NUCLEOTIDE SEQUENCE [LARGE SCALE GENOMIC DNA]</scope>
    <source>
        <strain evidence="19">KCTC 43072 / ATSA2</strain>
    </source>
</reference>
<dbReference type="PROSITE" id="PS00086">
    <property type="entry name" value="CYTOCHROME_P450"/>
    <property type="match status" value="1"/>
</dbReference>
<sequence>MNTPQTVIPQPKTFGPLGNLPLVDTKAPVQSLMKLSEQQGPIFRMDLPGRPGNLYISGPDLVADACDESRFEKNVWAPLQNVRSFSGDGLFTSWTEEPNWRKAHNILMPSFSQRAMIGYHDMMVDIAMQLVQKWARLNPDEYVDVPEDMTRLTLDTIGLCGFHYRFNSFYREANHPFVEAMTRSLDESMSQLQRLGVQNKLMLGKKAQMQRDIDYMFTLVDRIVKERRERGDRGENDLLNNMLGGQDPDTGESLSDENIRYQIITFLIAGHETTSGLLSFALYFLLHHPDKLRKAQAEVDGILTDAAAPTYKQVREMKYIRMILSESLRLWPTAPAFSLRAKADTSLAGRYPMARGEAVNVLIPMLHRDTDAWGDDVEDFRPERFEDPSKVPTDAYKPFGSGQRACIGQQFALHEATLVLGTLLRHFDIVDGANYELKIKETLTLKPDGFTMQVRPRAGAPMAPSPFAPSASAGAASAVASASAAGSANDPQAGAASLPEAERHGTPLTVLYGSNLGTAEGIAHELAEEGERLGFRAQVSKMDRAAGHLPTEGLLLVVTASYNGRPPSNAEQFVNWLEQAGSGAAQGLHYAVFGCGDRNWASTYQRVPRLVDEALRRLGGTRAAERGEGDADDDFERMLEQWKTALWPSVLRAMRLEASVPEETEAAPAGIAVEFLDEAAPSSPLADAYGAVPMRIVRSFELQAPAGGRSTRHIELAVPVGASYKEGDHLGVLPRNPRSLVDRVLARFGLQGDASLRLEGRGRAAAHLPLGRPVQLRELLSGSVELQEPASRAQLKELAERTVCPPHRVEIEALMQGEETYKREVLFKRRTMLDILDQYRACEMEFERFLTLLPPLKPRYYSISSSPRANKDTLSITVAVVRGPARGGTGEYAGIASNYLAGLPEGAEPAAFIRDPGSGFALPEDPAVPIVMVGPGTGLAPFRGFLQARRALREQGAVLGEAQLYFGCRSPESDFLYRDELEAYAAEGLVRLHTAFSRVEGQPKTYVQHRMAENTDEVIRLLDQGGVFYVCGDGVHMAPDVEESLRRAYRDVHGADEAESVRWLDGLQESGRCVKDVWTGI</sequence>
<dbReference type="GO" id="GO:0003958">
    <property type="term" value="F:NADPH-hemoprotein reductase activity"/>
    <property type="evidence" value="ECO:0007669"/>
    <property type="project" value="UniProtKB-UniRule"/>
</dbReference>
<dbReference type="InterPro" id="IPR003097">
    <property type="entry name" value="CysJ-like_FAD-binding"/>
</dbReference>
<comment type="catalytic activity">
    <reaction evidence="14">
        <text>an organic molecule + reduced [NADPH--hemoprotein reductase] + O2 = an alcohol + oxidized [NADPH--hemoprotein reductase] + H2O + H(+)</text>
        <dbReference type="Rhea" id="RHEA:17149"/>
        <dbReference type="Rhea" id="RHEA-COMP:11964"/>
        <dbReference type="Rhea" id="RHEA-COMP:11965"/>
        <dbReference type="ChEBI" id="CHEBI:15377"/>
        <dbReference type="ChEBI" id="CHEBI:15378"/>
        <dbReference type="ChEBI" id="CHEBI:15379"/>
        <dbReference type="ChEBI" id="CHEBI:30879"/>
        <dbReference type="ChEBI" id="CHEBI:57618"/>
        <dbReference type="ChEBI" id="CHEBI:58210"/>
        <dbReference type="ChEBI" id="CHEBI:142491"/>
        <dbReference type="EC" id="1.14.14.1"/>
    </reaction>
</comment>
<dbReference type="PANTHER" id="PTHR19384:SF17">
    <property type="entry name" value="NADPH--CYTOCHROME P450 REDUCTASE"/>
    <property type="match status" value="1"/>
</dbReference>
<evidence type="ECO:0000256" key="8">
    <source>
        <dbReference type="ARBA" id="ARBA00022857"/>
    </source>
</evidence>
<dbReference type="AlphaFoldDB" id="A0A4Y6UQ61"/>
<dbReference type="Gene3D" id="2.40.30.10">
    <property type="entry name" value="Translation factors"/>
    <property type="match status" value="1"/>
</dbReference>
<dbReference type="Gene3D" id="1.10.630.10">
    <property type="entry name" value="Cytochrome P450"/>
    <property type="match status" value="1"/>
</dbReference>
<evidence type="ECO:0000256" key="12">
    <source>
        <dbReference type="ARBA" id="ARBA00049342"/>
    </source>
</evidence>
<dbReference type="InterPro" id="IPR029039">
    <property type="entry name" value="Flavoprotein-like_sf"/>
</dbReference>
<dbReference type="GO" id="GO:0004783">
    <property type="term" value="F:sulfite reductase (NADPH) activity"/>
    <property type="evidence" value="ECO:0007669"/>
    <property type="project" value="UniProtKB-EC"/>
</dbReference>
<dbReference type="RefSeq" id="WP_141446160.1">
    <property type="nucleotide sequence ID" value="NZ_CP041217.1"/>
</dbReference>
<evidence type="ECO:0000256" key="11">
    <source>
        <dbReference type="ARBA" id="ARBA00023033"/>
    </source>
</evidence>
<dbReference type="GO" id="GO:0050660">
    <property type="term" value="F:flavin adenine dinucleotide binding"/>
    <property type="evidence" value="ECO:0007669"/>
    <property type="project" value="TreeGrafter"/>
</dbReference>
<dbReference type="InterPro" id="IPR017972">
    <property type="entry name" value="Cyt_P450_CS"/>
</dbReference>
<dbReference type="Gene3D" id="1.20.990.10">
    <property type="entry name" value="NADPH-cytochrome p450 Reductase, Chain A, domain 3"/>
    <property type="match status" value="1"/>
</dbReference>
<keyword evidence="5 14" id="KW-0288">FMN</keyword>
<dbReference type="InterPro" id="IPR023173">
    <property type="entry name" value="NADPH_Cyt_P450_Rdtase_alpha"/>
</dbReference>
<dbReference type="PROSITE" id="PS51384">
    <property type="entry name" value="FAD_FR"/>
    <property type="match status" value="1"/>
</dbReference>
<proteinExistence type="inferred from homology"/>
<comment type="catalytic activity">
    <reaction evidence="13">
        <text>hydrogen sulfide + 3 NADP(+) + 3 H2O = sulfite + 3 NADPH + 4 H(+)</text>
        <dbReference type="Rhea" id="RHEA:13801"/>
        <dbReference type="ChEBI" id="CHEBI:15377"/>
        <dbReference type="ChEBI" id="CHEBI:15378"/>
        <dbReference type="ChEBI" id="CHEBI:17359"/>
        <dbReference type="ChEBI" id="CHEBI:29919"/>
        <dbReference type="ChEBI" id="CHEBI:57783"/>
        <dbReference type="ChEBI" id="CHEBI:58349"/>
        <dbReference type="EC" id="1.8.1.2"/>
    </reaction>
</comment>
<dbReference type="Gene3D" id="3.40.50.80">
    <property type="entry name" value="Nucleotide-binding domain of ferredoxin-NADP reductase (FNR) module"/>
    <property type="match status" value="1"/>
</dbReference>
<dbReference type="PIRSF" id="PIRSF000209">
    <property type="entry name" value="Bifunctional_P450_P450R"/>
    <property type="match status" value="1"/>
</dbReference>
<dbReference type="InterPro" id="IPR001433">
    <property type="entry name" value="OxRdtase_FAD/NAD-bd"/>
</dbReference>
<dbReference type="FunFam" id="3.40.50.80:FF:000001">
    <property type="entry name" value="NADPH--cytochrome P450 reductase 1"/>
    <property type="match status" value="1"/>
</dbReference>
<comment type="function">
    <text evidence="14">Functions as a fatty acid monooxygenase.</text>
</comment>
<dbReference type="InterPro" id="IPR001094">
    <property type="entry name" value="Flavdoxin-like"/>
</dbReference>
<dbReference type="EC" id="1.6.2.4" evidence="14"/>
<keyword evidence="10 14" id="KW-0408">Iron</keyword>
<dbReference type="InterPro" id="IPR017927">
    <property type="entry name" value="FAD-bd_FR_type"/>
</dbReference>
<evidence type="ECO:0000256" key="1">
    <source>
        <dbReference type="ARBA" id="ARBA00010018"/>
    </source>
</evidence>
<name>A0A4Y6UQ61_SACBS</name>
<dbReference type="Gene3D" id="3.40.50.360">
    <property type="match status" value="1"/>
</dbReference>
<evidence type="ECO:0000256" key="15">
    <source>
        <dbReference type="PIRSR" id="PIRSR000209-1"/>
    </source>
</evidence>
<dbReference type="Proteomes" id="UP000316968">
    <property type="component" value="Chromosome"/>
</dbReference>
<keyword evidence="19" id="KW-1185">Reference proteome</keyword>
<dbReference type="PROSITE" id="PS50902">
    <property type="entry name" value="FLAVODOXIN_LIKE"/>
    <property type="match status" value="1"/>
</dbReference>
<evidence type="ECO:0000259" key="16">
    <source>
        <dbReference type="PROSITE" id="PS50902"/>
    </source>
</evidence>
<protein>
    <recommendedName>
        <fullName evidence="14">Bifunctional cytochrome P450/NADPH--P450 reductase</fullName>
    </recommendedName>
    <domain>
        <recommendedName>
            <fullName evidence="14">Cytochrome P450</fullName>
            <ecNumber evidence="14">1.14.14.1</ecNumber>
        </recommendedName>
    </domain>
    <domain>
        <recommendedName>
            <fullName evidence="14">NADPH--cytochrome P450 reductase</fullName>
            <ecNumber evidence="14">1.6.2.4</ecNumber>
        </recommendedName>
    </domain>
</protein>
<evidence type="ECO:0000259" key="17">
    <source>
        <dbReference type="PROSITE" id="PS51384"/>
    </source>
</evidence>
<keyword evidence="3 14" id="KW-0349">Heme</keyword>
<feature type="domain" description="Flavodoxin-like" evidence="16">
    <location>
        <begin position="508"/>
        <end position="647"/>
    </location>
</feature>
<evidence type="ECO:0000256" key="2">
    <source>
        <dbReference type="ARBA" id="ARBA00022448"/>
    </source>
</evidence>
<dbReference type="OrthoDB" id="9789468at2"/>
<dbReference type="SUPFAM" id="SSF52218">
    <property type="entry name" value="Flavoproteins"/>
    <property type="match status" value="1"/>
</dbReference>
<evidence type="ECO:0000256" key="3">
    <source>
        <dbReference type="ARBA" id="ARBA00022617"/>
    </source>
</evidence>
<dbReference type="InterPro" id="IPR008254">
    <property type="entry name" value="Flavodoxin/NO_synth"/>
</dbReference>
<comment type="cofactor">
    <cofactor evidence="14">
        <name>FAD</name>
        <dbReference type="ChEBI" id="CHEBI:57692"/>
    </cofactor>
    <cofactor evidence="14">
        <name>FMN</name>
        <dbReference type="ChEBI" id="CHEBI:58210"/>
    </cofactor>
</comment>
<dbReference type="KEGG" id="saca:FFV09_02160"/>
<evidence type="ECO:0000256" key="9">
    <source>
        <dbReference type="ARBA" id="ARBA00023002"/>
    </source>
</evidence>
<feature type="binding site" description="axial binding residue" evidence="15">
    <location>
        <position position="406"/>
    </location>
    <ligand>
        <name>heme</name>
        <dbReference type="ChEBI" id="CHEBI:30413"/>
    </ligand>
    <ligandPart>
        <name>Fe</name>
        <dbReference type="ChEBI" id="CHEBI:18248"/>
    </ligandPart>
</feature>
<dbReference type="EMBL" id="CP041217">
    <property type="protein sequence ID" value="QDH19773.1"/>
    <property type="molecule type" value="Genomic_DNA"/>
</dbReference>
<keyword evidence="14" id="KW-0249">Electron transport</keyword>
<evidence type="ECO:0000313" key="19">
    <source>
        <dbReference type="Proteomes" id="UP000316968"/>
    </source>
</evidence>
<dbReference type="Pfam" id="PF00175">
    <property type="entry name" value="NAD_binding_1"/>
    <property type="match status" value="1"/>
</dbReference>
<comment type="cofactor">
    <cofactor evidence="14 15">
        <name>heme</name>
        <dbReference type="ChEBI" id="CHEBI:30413"/>
    </cofactor>
</comment>
<dbReference type="GO" id="GO:0005506">
    <property type="term" value="F:iron ion binding"/>
    <property type="evidence" value="ECO:0007669"/>
    <property type="project" value="UniProtKB-UniRule"/>
</dbReference>
<evidence type="ECO:0000256" key="10">
    <source>
        <dbReference type="ARBA" id="ARBA00023004"/>
    </source>
</evidence>
<dbReference type="Pfam" id="PF00067">
    <property type="entry name" value="p450"/>
    <property type="match status" value="1"/>
</dbReference>
<keyword evidence="6 14" id="KW-0479">Metal-binding</keyword>
<dbReference type="SUPFAM" id="SSF63380">
    <property type="entry name" value="Riboflavin synthase domain-like"/>
    <property type="match status" value="1"/>
</dbReference>
<dbReference type="PRINTS" id="PR00371">
    <property type="entry name" value="FPNCR"/>
</dbReference>
<evidence type="ECO:0000256" key="4">
    <source>
        <dbReference type="ARBA" id="ARBA00022630"/>
    </source>
</evidence>
<dbReference type="InterPro" id="IPR023206">
    <property type="entry name" value="Bifunctional_P450_P450_red"/>
</dbReference>
<dbReference type="SUPFAM" id="SSF52343">
    <property type="entry name" value="Ferredoxin reductase-like, C-terminal NADP-linked domain"/>
    <property type="match status" value="1"/>
</dbReference>
<organism evidence="18 19">
    <name type="scientific">Saccharibacillus brassicae</name>
    <dbReference type="NCBI Taxonomy" id="2583377"/>
    <lineage>
        <taxon>Bacteria</taxon>
        <taxon>Bacillati</taxon>
        <taxon>Bacillota</taxon>
        <taxon>Bacilli</taxon>
        <taxon>Bacillales</taxon>
        <taxon>Paenibacillaceae</taxon>
        <taxon>Saccharibacillus</taxon>
    </lineage>
</organism>
<dbReference type="PANTHER" id="PTHR19384">
    <property type="entry name" value="NITRIC OXIDE SYNTHASE-RELATED"/>
    <property type="match status" value="1"/>
</dbReference>
<dbReference type="EC" id="1.14.14.1" evidence="14"/>
<dbReference type="CDD" id="cd06206">
    <property type="entry name" value="bifunctional_CYPOR"/>
    <property type="match status" value="1"/>
</dbReference>
<keyword evidence="11 14" id="KW-0503">Monooxygenase</keyword>
<feature type="domain" description="FAD-binding FR-type" evidence="17">
    <location>
        <begin position="689"/>
        <end position="923"/>
    </location>
</feature>